<keyword evidence="1" id="KW-0165">Cleavage on pair of basic residues</keyword>
<dbReference type="AlphaFoldDB" id="B4MJ58"/>
<dbReference type="KEGG" id="dwi:6638043"/>
<dbReference type="Gene3D" id="1.10.100.10">
    <property type="entry name" value="Insulin-like"/>
    <property type="match status" value="1"/>
</dbReference>
<dbReference type="Proteomes" id="UP000007798">
    <property type="component" value="Unassembled WGS sequence"/>
</dbReference>
<reference evidence="5 6" key="1">
    <citation type="journal article" date="2007" name="Nature">
        <title>Evolution of genes and genomes on the Drosophila phylogeny.</title>
        <authorList>
            <consortium name="Drosophila 12 Genomes Consortium"/>
            <person name="Clark A.G."/>
            <person name="Eisen M.B."/>
            <person name="Smith D.R."/>
            <person name="Bergman C.M."/>
            <person name="Oliver B."/>
            <person name="Markow T.A."/>
            <person name="Kaufman T.C."/>
            <person name="Kellis M."/>
            <person name="Gelbart W."/>
            <person name="Iyer V.N."/>
            <person name="Pollard D.A."/>
            <person name="Sackton T.B."/>
            <person name="Larracuente A.M."/>
            <person name="Singh N.D."/>
            <person name="Abad J.P."/>
            <person name="Abt D.N."/>
            <person name="Adryan B."/>
            <person name="Aguade M."/>
            <person name="Akashi H."/>
            <person name="Anderson W.W."/>
            <person name="Aquadro C.F."/>
            <person name="Ardell D.H."/>
            <person name="Arguello R."/>
            <person name="Artieri C.G."/>
            <person name="Barbash D.A."/>
            <person name="Barker D."/>
            <person name="Barsanti P."/>
            <person name="Batterham P."/>
            <person name="Batzoglou S."/>
            <person name="Begun D."/>
            <person name="Bhutkar A."/>
            <person name="Blanco E."/>
            <person name="Bosak S.A."/>
            <person name="Bradley R.K."/>
            <person name="Brand A.D."/>
            <person name="Brent M.R."/>
            <person name="Brooks A.N."/>
            <person name="Brown R.H."/>
            <person name="Butlin R.K."/>
            <person name="Caggese C."/>
            <person name="Calvi B.R."/>
            <person name="Bernardo de Carvalho A."/>
            <person name="Caspi A."/>
            <person name="Castrezana S."/>
            <person name="Celniker S.E."/>
            <person name="Chang J.L."/>
            <person name="Chapple C."/>
            <person name="Chatterji S."/>
            <person name="Chinwalla A."/>
            <person name="Civetta A."/>
            <person name="Clifton S.W."/>
            <person name="Comeron J.M."/>
            <person name="Costello J.C."/>
            <person name="Coyne J.A."/>
            <person name="Daub J."/>
            <person name="David R.G."/>
            <person name="Delcher A.L."/>
            <person name="Delehaunty K."/>
            <person name="Do C.B."/>
            <person name="Ebling H."/>
            <person name="Edwards K."/>
            <person name="Eickbush T."/>
            <person name="Evans J.D."/>
            <person name="Filipski A."/>
            <person name="Findeiss S."/>
            <person name="Freyhult E."/>
            <person name="Fulton L."/>
            <person name="Fulton R."/>
            <person name="Garcia A.C."/>
            <person name="Gardiner A."/>
            <person name="Garfield D.A."/>
            <person name="Garvin B.E."/>
            <person name="Gibson G."/>
            <person name="Gilbert D."/>
            <person name="Gnerre S."/>
            <person name="Godfrey J."/>
            <person name="Good R."/>
            <person name="Gotea V."/>
            <person name="Gravely B."/>
            <person name="Greenberg A.J."/>
            <person name="Griffiths-Jones S."/>
            <person name="Gross S."/>
            <person name="Guigo R."/>
            <person name="Gustafson E.A."/>
            <person name="Haerty W."/>
            <person name="Hahn M.W."/>
            <person name="Halligan D.L."/>
            <person name="Halpern A.L."/>
            <person name="Halter G.M."/>
            <person name="Han M.V."/>
            <person name="Heger A."/>
            <person name="Hillier L."/>
            <person name="Hinrichs A.S."/>
            <person name="Holmes I."/>
            <person name="Hoskins R.A."/>
            <person name="Hubisz M.J."/>
            <person name="Hultmark D."/>
            <person name="Huntley M.A."/>
            <person name="Jaffe D.B."/>
            <person name="Jagadeeshan S."/>
            <person name="Jeck W.R."/>
            <person name="Johnson J."/>
            <person name="Jones C.D."/>
            <person name="Jordan W.C."/>
            <person name="Karpen G.H."/>
            <person name="Kataoka E."/>
            <person name="Keightley P.D."/>
            <person name="Kheradpour P."/>
            <person name="Kirkness E.F."/>
            <person name="Koerich L.B."/>
            <person name="Kristiansen K."/>
            <person name="Kudrna D."/>
            <person name="Kulathinal R.J."/>
            <person name="Kumar S."/>
            <person name="Kwok R."/>
            <person name="Lander E."/>
            <person name="Langley C.H."/>
            <person name="Lapoint R."/>
            <person name="Lazzaro B.P."/>
            <person name="Lee S.J."/>
            <person name="Levesque L."/>
            <person name="Li R."/>
            <person name="Lin C.F."/>
            <person name="Lin M.F."/>
            <person name="Lindblad-Toh K."/>
            <person name="Llopart A."/>
            <person name="Long M."/>
            <person name="Low L."/>
            <person name="Lozovsky E."/>
            <person name="Lu J."/>
            <person name="Luo M."/>
            <person name="Machado C.A."/>
            <person name="Makalowski W."/>
            <person name="Marzo M."/>
            <person name="Matsuda M."/>
            <person name="Matzkin L."/>
            <person name="McAllister B."/>
            <person name="McBride C.S."/>
            <person name="McKernan B."/>
            <person name="McKernan K."/>
            <person name="Mendez-Lago M."/>
            <person name="Minx P."/>
            <person name="Mollenhauer M.U."/>
            <person name="Montooth K."/>
            <person name="Mount S.M."/>
            <person name="Mu X."/>
            <person name="Myers E."/>
            <person name="Negre B."/>
            <person name="Newfeld S."/>
            <person name="Nielsen R."/>
            <person name="Noor M.A."/>
            <person name="O'Grady P."/>
            <person name="Pachter L."/>
            <person name="Papaceit M."/>
            <person name="Parisi M.J."/>
            <person name="Parisi M."/>
            <person name="Parts L."/>
            <person name="Pedersen J.S."/>
            <person name="Pesole G."/>
            <person name="Phillippy A.M."/>
            <person name="Ponting C.P."/>
            <person name="Pop M."/>
            <person name="Porcelli D."/>
            <person name="Powell J.R."/>
            <person name="Prohaska S."/>
            <person name="Pruitt K."/>
            <person name="Puig M."/>
            <person name="Quesneville H."/>
            <person name="Ram K.R."/>
            <person name="Rand D."/>
            <person name="Rasmussen M.D."/>
            <person name="Reed L.K."/>
            <person name="Reenan R."/>
            <person name="Reily A."/>
            <person name="Remington K.A."/>
            <person name="Rieger T.T."/>
            <person name="Ritchie M.G."/>
            <person name="Robin C."/>
            <person name="Rogers Y.H."/>
            <person name="Rohde C."/>
            <person name="Rozas J."/>
            <person name="Rubenfield M.J."/>
            <person name="Ruiz A."/>
            <person name="Russo S."/>
            <person name="Salzberg S.L."/>
            <person name="Sanchez-Gracia A."/>
            <person name="Saranga D.J."/>
            <person name="Sato H."/>
            <person name="Schaeffer S.W."/>
            <person name="Schatz M.C."/>
            <person name="Schlenke T."/>
            <person name="Schwartz R."/>
            <person name="Segarra C."/>
            <person name="Singh R.S."/>
            <person name="Sirot L."/>
            <person name="Sirota M."/>
            <person name="Sisneros N.B."/>
            <person name="Smith C.D."/>
            <person name="Smith T.F."/>
            <person name="Spieth J."/>
            <person name="Stage D.E."/>
            <person name="Stark A."/>
            <person name="Stephan W."/>
            <person name="Strausberg R.L."/>
            <person name="Strempel S."/>
            <person name="Sturgill D."/>
            <person name="Sutton G."/>
            <person name="Sutton G.G."/>
            <person name="Tao W."/>
            <person name="Teichmann S."/>
            <person name="Tobari Y.N."/>
            <person name="Tomimura Y."/>
            <person name="Tsolas J.M."/>
            <person name="Valente V.L."/>
            <person name="Venter E."/>
            <person name="Venter J.C."/>
            <person name="Vicario S."/>
            <person name="Vieira F.G."/>
            <person name="Vilella A.J."/>
            <person name="Villasante A."/>
            <person name="Walenz B."/>
            <person name="Wang J."/>
            <person name="Wasserman M."/>
            <person name="Watts T."/>
            <person name="Wilson D."/>
            <person name="Wilson R.K."/>
            <person name="Wing R.A."/>
            <person name="Wolfner M.F."/>
            <person name="Wong A."/>
            <person name="Wong G.K."/>
            <person name="Wu C.I."/>
            <person name="Wu G."/>
            <person name="Yamamoto D."/>
            <person name="Yang H.P."/>
            <person name="Yang S.P."/>
            <person name="Yorke J.A."/>
            <person name="Yoshida K."/>
            <person name="Zdobnov E."/>
            <person name="Zhang P."/>
            <person name="Zhang Y."/>
            <person name="Zimin A.V."/>
            <person name="Baldwin J."/>
            <person name="Abdouelleil A."/>
            <person name="Abdulkadir J."/>
            <person name="Abebe A."/>
            <person name="Abera B."/>
            <person name="Abreu J."/>
            <person name="Acer S.C."/>
            <person name="Aftuck L."/>
            <person name="Alexander A."/>
            <person name="An P."/>
            <person name="Anderson E."/>
            <person name="Anderson S."/>
            <person name="Arachi H."/>
            <person name="Azer M."/>
            <person name="Bachantsang P."/>
            <person name="Barry A."/>
            <person name="Bayul T."/>
            <person name="Berlin A."/>
            <person name="Bessette D."/>
            <person name="Bloom T."/>
            <person name="Blye J."/>
            <person name="Boguslavskiy L."/>
            <person name="Bonnet C."/>
            <person name="Boukhgalter B."/>
            <person name="Bourzgui I."/>
            <person name="Brown A."/>
            <person name="Cahill P."/>
            <person name="Channer S."/>
            <person name="Cheshatsang Y."/>
            <person name="Chuda L."/>
            <person name="Citroen M."/>
            <person name="Collymore A."/>
            <person name="Cooke P."/>
            <person name="Costello M."/>
            <person name="D'Aco K."/>
            <person name="Daza R."/>
            <person name="De Haan G."/>
            <person name="DeGray S."/>
            <person name="DeMaso C."/>
            <person name="Dhargay N."/>
            <person name="Dooley K."/>
            <person name="Dooley E."/>
            <person name="Doricent M."/>
            <person name="Dorje P."/>
            <person name="Dorjee K."/>
            <person name="Dupes A."/>
            <person name="Elong R."/>
            <person name="Falk J."/>
            <person name="Farina A."/>
            <person name="Faro S."/>
            <person name="Ferguson D."/>
            <person name="Fisher S."/>
            <person name="Foley C.D."/>
            <person name="Franke A."/>
            <person name="Friedrich D."/>
            <person name="Gadbois L."/>
            <person name="Gearin G."/>
            <person name="Gearin C.R."/>
            <person name="Giannoukos G."/>
            <person name="Goode T."/>
            <person name="Graham J."/>
            <person name="Grandbois E."/>
            <person name="Grewal S."/>
            <person name="Gyaltsen K."/>
            <person name="Hafez N."/>
            <person name="Hagos B."/>
            <person name="Hall J."/>
            <person name="Henson C."/>
            <person name="Hollinger A."/>
            <person name="Honan T."/>
            <person name="Huard M.D."/>
            <person name="Hughes L."/>
            <person name="Hurhula B."/>
            <person name="Husby M.E."/>
            <person name="Kamat A."/>
            <person name="Kanga B."/>
            <person name="Kashin S."/>
            <person name="Khazanovich D."/>
            <person name="Kisner P."/>
            <person name="Lance K."/>
            <person name="Lara M."/>
            <person name="Lee W."/>
            <person name="Lennon N."/>
            <person name="Letendre F."/>
            <person name="LeVine R."/>
            <person name="Lipovsky A."/>
            <person name="Liu X."/>
            <person name="Liu J."/>
            <person name="Liu S."/>
            <person name="Lokyitsang T."/>
            <person name="Lokyitsang Y."/>
            <person name="Lubonja R."/>
            <person name="Lui A."/>
            <person name="MacDonald P."/>
            <person name="Magnisalis V."/>
            <person name="Maru K."/>
            <person name="Matthews C."/>
            <person name="McCusker W."/>
            <person name="McDonough S."/>
            <person name="Mehta T."/>
            <person name="Meldrim J."/>
            <person name="Meneus L."/>
            <person name="Mihai O."/>
            <person name="Mihalev A."/>
            <person name="Mihova T."/>
            <person name="Mittelman R."/>
            <person name="Mlenga V."/>
            <person name="Montmayeur A."/>
            <person name="Mulrain L."/>
            <person name="Navidi A."/>
            <person name="Naylor J."/>
            <person name="Negash T."/>
            <person name="Nguyen T."/>
            <person name="Nguyen N."/>
            <person name="Nicol R."/>
            <person name="Norbu C."/>
            <person name="Norbu N."/>
            <person name="Novod N."/>
            <person name="O'Neill B."/>
            <person name="Osman S."/>
            <person name="Markiewicz E."/>
            <person name="Oyono O.L."/>
            <person name="Patti C."/>
            <person name="Phunkhang P."/>
            <person name="Pierre F."/>
            <person name="Priest M."/>
            <person name="Raghuraman S."/>
            <person name="Rege F."/>
            <person name="Reyes R."/>
            <person name="Rise C."/>
            <person name="Rogov P."/>
            <person name="Ross K."/>
            <person name="Ryan E."/>
            <person name="Settipalli S."/>
            <person name="Shea T."/>
            <person name="Sherpa N."/>
            <person name="Shi L."/>
            <person name="Shih D."/>
            <person name="Sparrow T."/>
            <person name="Spaulding J."/>
            <person name="Stalker J."/>
            <person name="Stange-Thomann N."/>
            <person name="Stavropoulos S."/>
            <person name="Stone C."/>
            <person name="Strader C."/>
            <person name="Tesfaye S."/>
            <person name="Thomson T."/>
            <person name="Thoulutsang Y."/>
            <person name="Thoulutsang D."/>
            <person name="Topham K."/>
            <person name="Topping I."/>
            <person name="Tsamla T."/>
            <person name="Vassiliev H."/>
            <person name="Vo A."/>
            <person name="Wangchuk T."/>
            <person name="Wangdi T."/>
            <person name="Weiand M."/>
            <person name="Wilkinson J."/>
            <person name="Wilson A."/>
            <person name="Yadav S."/>
            <person name="Young G."/>
            <person name="Yu Q."/>
            <person name="Zembek L."/>
            <person name="Zhong D."/>
            <person name="Zimmer A."/>
            <person name="Zwirko Z."/>
            <person name="Jaffe D.B."/>
            <person name="Alvarez P."/>
            <person name="Brockman W."/>
            <person name="Butler J."/>
            <person name="Chin C."/>
            <person name="Gnerre S."/>
            <person name="Grabherr M."/>
            <person name="Kleber M."/>
            <person name="Mauceli E."/>
            <person name="MacCallum I."/>
        </authorList>
    </citation>
    <scope>NUCLEOTIDE SEQUENCE [LARGE SCALE GENOMIC DNA]</scope>
    <source>
        <strain evidence="6">Tucson 14030-0811.24</strain>
    </source>
</reference>
<dbReference type="STRING" id="7260.B4MJ58"/>
<evidence type="ECO:0000256" key="2">
    <source>
        <dbReference type="ARBA" id="ARBA00022729"/>
    </source>
</evidence>
<evidence type="ECO:0000256" key="1">
    <source>
        <dbReference type="ARBA" id="ARBA00022685"/>
    </source>
</evidence>
<feature type="chain" id="PRO_5006457885" description="Insulin-like domain-containing protein" evidence="3">
    <location>
        <begin position="28"/>
        <end position="117"/>
    </location>
</feature>
<dbReference type="InterPro" id="IPR016179">
    <property type="entry name" value="Insulin-like"/>
</dbReference>
<dbReference type="InterPro" id="IPR036438">
    <property type="entry name" value="Insulin-like_sf"/>
</dbReference>
<keyword evidence="2 3" id="KW-0732">Signal</keyword>
<organism evidence="5 6">
    <name type="scientific">Drosophila willistoni</name>
    <name type="common">Fruit fly</name>
    <dbReference type="NCBI Taxonomy" id="7260"/>
    <lineage>
        <taxon>Eukaryota</taxon>
        <taxon>Metazoa</taxon>
        <taxon>Ecdysozoa</taxon>
        <taxon>Arthropoda</taxon>
        <taxon>Hexapoda</taxon>
        <taxon>Insecta</taxon>
        <taxon>Pterygota</taxon>
        <taxon>Neoptera</taxon>
        <taxon>Endopterygota</taxon>
        <taxon>Diptera</taxon>
        <taxon>Brachycera</taxon>
        <taxon>Muscomorpha</taxon>
        <taxon>Ephydroidea</taxon>
        <taxon>Drosophilidae</taxon>
        <taxon>Drosophila</taxon>
        <taxon>Sophophora</taxon>
    </lineage>
</organism>
<dbReference type="FunCoup" id="B4MJ58">
    <property type="interactions" value="170"/>
</dbReference>
<evidence type="ECO:0000259" key="4">
    <source>
        <dbReference type="Pfam" id="PF00049"/>
    </source>
</evidence>
<keyword evidence="6" id="KW-1185">Reference proteome</keyword>
<dbReference type="EMBL" id="CH963738">
    <property type="protein sequence ID" value="EDW72147.2"/>
    <property type="molecule type" value="Genomic_DNA"/>
</dbReference>
<dbReference type="HOGENOM" id="CLU_2361993_0_0_1"/>
<dbReference type="OrthoDB" id="6330326at2759"/>
<evidence type="ECO:0000313" key="5">
    <source>
        <dbReference type="EMBL" id="EDW72147.2"/>
    </source>
</evidence>
<proteinExistence type="predicted"/>
<feature type="signal peptide" evidence="3">
    <location>
        <begin position="1"/>
        <end position="27"/>
    </location>
</feature>
<feature type="domain" description="Insulin-like" evidence="4">
    <location>
        <begin position="43"/>
        <end position="114"/>
    </location>
</feature>
<sequence length="117" mass="13056">MIFVLPLSLRIALLVVFFTHIMALVNASPLTSLPPEEERMIRCSDVLAESIQLICKGRTNSLADLYPRSVGQRVKRLSNNQQASSGGFYRILQSGAIHECCRHPCGHSEIKRYCAPD</sequence>
<dbReference type="SUPFAM" id="SSF56994">
    <property type="entry name" value="Insulin-like"/>
    <property type="match status" value="1"/>
</dbReference>
<dbReference type="Pfam" id="PF00049">
    <property type="entry name" value="Insulin"/>
    <property type="match status" value="1"/>
</dbReference>
<evidence type="ECO:0000256" key="3">
    <source>
        <dbReference type="SAM" id="SignalP"/>
    </source>
</evidence>
<accession>B4MJ58</accession>
<dbReference type="InParanoid" id="B4MJ58"/>
<name>B4MJ58_DROWI</name>
<dbReference type="GO" id="GO:0005179">
    <property type="term" value="F:hormone activity"/>
    <property type="evidence" value="ECO:0007669"/>
    <property type="project" value="InterPro"/>
</dbReference>
<protein>
    <recommendedName>
        <fullName evidence="4">Insulin-like domain-containing protein</fullName>
    </recommendedName>
</protein>
<gene>
    <name evidence="5" type="primary">Dwil\GK10295</name>
    <name evidence="5" type="ORF">Dwil_GK10295</name>
</gene>
<dbReference type="GO" id="GO:0005576">
    <property type="term" value="C:extracellular region"/>
    <property type="evidence" value="ECO:0007669"/>
    <property type="project" value="InterPro"/>
</dbReference>
<evidence type="ECO:0000313" key="6">
    <source>
        <dbReference type="Proteomes" id="UP000007798"/>
    </source>
</evidence>
<dbReference type="eggNOG" id="ENOG502T8UZ">
    <property type="taxonomic scope" value="Eukaryota"/>
</dbReference>